<feature type="compositionally biased region" description="Basic and acidic residues" evidence="1">
    <location>
        <begin position="17"/>
        <end position="33"/>
    </location>
</feature>
<gene>
    <name evidence="2" type="ORF">C5167_039934</name>
</gene>
<dbReference type="Proteomes" id="UP000316621">
    <property type="component" value="Chromosome 1"/>
</dbReference>
<name>A0A4Y7IGZ4_PAPSO</name>
<accession>A0A4Y7IGZ4</accession>
<dbReference type="EMBL" id="CM010715">
    <property type="protein sequence ID" value="RZC46981.1"/>
    <property type="molecule type" value="Genomic_DNA"/>
</dbReference>
<reference evidence="2 3" key="1">
    <citation type="journal article" date="2018" name="Science">
        <title>The opium poppy genome and morphinan production.</title>
        <authorList>
            <person name="Guo L."/>
            <person name="Winzer T."/>
            <person name="Yang X."/>
            <person name="Li Y."/>
            <person name="Ning Z."/>
            <person name="He Z."/>
            <person name="Teodor R."/>
            <person name="Lu Y."/>
            <person name="Bowser T.A."/>
            <person name="Graham I.A."/>
            <person name="Ye K."/>
        </authorList>
    </citation>
    <scope>NUCLEOTIDE SEQUENCE [LARGE SCALE GENOMIC DNA]</scope>
    <source>
        <strain evidence="3">cv. HN1</strain>
        <tissue evidence="2">Leaves</tissue>
    </source>
</reference>
<evidence type="ECO:0000313" key="3">
    <source>
        <dbReference type="Proteomes" id="UP000316621"/>
    </source>
</evidence>
<feature type="region of interest" description="Disordered" evidence="1">
    <location>
        <begin position="1"/>
        <end position="68"/>
    </location>
</feature>
<feature type="compositionally biased region" description="Basic residues" evidence="1">
    <location>
        <begin position="1"/>
        <end position="12"/>
    </location>
</feature>
<feature type="compositionally biased region" description="Basic residues" evidence="1">
    <location>
        <begin position="45"/>
        <end position="62"/>
    </location>
</feature>
<dbReference type="Gramene" id="RZC46981">
    <property type="protein sequence ID" value="RZC46981"/>
    <property type="gene ID" value="C5167_039934"/>
</dbReference>
<sequence length="92" mass="10369">MNNLILHRHHHQQLVLSKEKISSAKKSSQHDTDDSGSEIDDVGKRNSKTKPHVMSAKTHRSRHVDEDGKTPLYLAADLMRCICGTVQNVEKV</sequence>
<dbReference type="AlphaFoldDB" id="A0A4Y7IGZ4"/>
<keyword evidence="3" id="KW-1185">Reference proteome</keyword>
<protein>
    <submittedName>
        <fullName evidence="2">Uncharacterized protein</fullName>
    </submittedName>
</protein>
<evidence type="ECO:0000313" key="2">
    <source>
        <dbReference type="EMBL" id="RZC46981.1"/>
    </source>
</evidence>
<organism evidence="2 3">
    <name type="scientific">Papaver somniferum</name>
    <name type="common">Opium poppy</name>
    <dbReference type="NCBI Taxonomy" id="3469"/>
    <lineage>
        <taxon>Eukaryota</taxon>
        <taxon>Viridiplantae</taxon>
        <taxon>Streptophyta</taxon>
        <taxon>Embryophyta</taxon>
        <taxon>Tracheophyta</taxon>
        <taxon>Spermatophyta</taxon>
        <taxon>Magnoliopsida</taxon>
        <taxon>Ranunculales</taxon>
        <taxon>Papaveraceae</taxon>
        <taxon>Papaveroideae</taxon>
        <taxon>Papaver</taxon>
    </lineage>
</organism>
<evidence type="ECO:0000256" key="1">
    <source>
        <dbReference type="SAM" id="MobiDB-lite"/>
    </source>
</evidence>
<proteinExistence type="predicted"/>